<evidence type="ECO:0000313" key="4">
    <source>
        <dbReference type="Proteomes" id="UP000717515"/>
    </source>
</evidence>
<dbReference type="Pfam" id="PF13812">
    <property type="entry name" value="PPR_3"/>
    <property type="match status" value="2"/>
</dbReference>
<dbReference type="InterPro" id="IPR011990">
    <property type="entry name" value="TPR-like_helical_dom_sf"/>
</dbReference>
<dbReference type="NCBIfam" id="TIGR00756">
    <property type="entry name" value="PPR"/>
    <property type="match status" value="4"/>
</dbReference>
<feature type="compositionally biased region" description="Low complexity" evidence="2">
    <location>
        <begin position="692"/>
        <end position="712"/>
    </location>
</feature>
<comment type="caution">
    <text evidence="3">The sequence shown here is derived from an EMBL/GenBank/DDBJ whole genome shotgun (WGS) entry which is preliminary data.</text>
</comment>
<sequence>MSIARVHSRVSTSVATRASVGTVFCTHHDPAQHWLQLMFLQATQRASTVRSSQSVARASFSQRHIHSNITATRAVTRNTARDHSVPSKDLWEIPPSAHTSSAPLVQHNQQSRSKDTRHDAHFKKQTTSTGKSRSYTGPTFIPDTAAWDANVDYWKLYQGRLDSKAIVKDIELSRLGQWLSFNANKGVMNKELATKLTMVMKELHRRPKVLVSNDLYNDLIHYQIKRTKYQEAQRIVDLMAEERKLKKGEKVTLNPRTLALLMAMHLKTGNDSHLRTLTSMDQNTDMGRLFLAQFLKWSRGLQLTSDHIDQVKRILHEIQSQSCPPNSKMFTGRLGAVFGKKRYEEALALLNHTMDLGFPANEYTSSFVVSELLKAKRYDDAIQVWTRIREHPQSKVTISLHNSVLSALCQEPRRFAETQTMWSWMLKESNLKPDLYSFSIMLGGCFRAKDLTSAMSLWDSMQQKPYCITPTPTLYNTALMGLFHNHKPEIALKLYQQMVDAEHEGPKSDRSQIQLETYNIMIRGLLSVQDLDGLNKVLAQMERTKTQPDATTYTTITDILFSQRDKESANKVMELMLSRNIHKTAITYSAVIAGLARVGDLDRAQVVCKEMQEAGLRPSVHTYGALIQGALRAGDVALAEKMALLAKTQTQEGLSLGAYSILVSGYANLAMIDHAERWFNEMQQALPRLRNDSASSNTTASGSSSSSSSSSDKNAMVAGGVDMSVSENRSSIPWNVYYVMLKACVELRLWAPAERVLATMTALKFQSQVPKLTVLIREVEKERAKQAPSGGA</sequence>
<feature type="region of interest" description="Disordered" evidence="2">
    <location>
        <begin position="72"/>
        <end position="135"/>
    </location>
</feature>
<reference evidence="3" key="1">
    <citation type="submission" date="2021-07" db="EMBL/GenBank/DDBJ databases">
        <title>Draft genome of Mortierella alpina, strain LL118, isolated from an aspen leaf litter sample.</title>
        <authorList>
            <person name="Yang S."/>
            <person name="Vinatzer B.A."/>
        </authorList>
    </citation>
    <scope>NUCLEOTIDE SEQUENCE</scope>
    <source>
        <strain evidence="3">LL118</strain>
    </source>
</reference>
<dbReference type="EMBL" id="JAIFTL010000213">
    <property type="protein sequence ID" value="KAG9321323.1"/>
    <property type="molecule type" value="Genomic_DNA"/>
</dbReference>
<feature type="compositionally biased region" description="Polar residues" evidence="2">
    <location>
        <begin position="97"/>
        <end position="111"/>
    </location>
</feature>
<feature type="repeat" description="PPR" evidence="1">
    <location>
        <begin position="514"/>
        <end position="548"/>
    </location>
</feature>
<feature type="region of interest" description="Disordered" evidence="2">
    <location>
        <begin position="690"/>
        <end position="714"/>
    </location>
</feature>
<gene>
    <name evidence="3" type="ORF">KVV02_006240</name>
</gene>
<dbReference type="Pfam" id="PF13041">
    <property type="entry name" value="PPR_2"/>
    <property type="match status" value="1"/>
</dbReference>
<evidence type="ECO:0000256" key="2">
    <source>
        <dbReference type="SAM" id="MobiDB-lite"/>
    </source>
</evidence>
<dbReference type="PANTHER" id="PTHR47939">
    <property type="entry name" value="MEMBRANE-ASSOCIATED SALT-INDUCIBLE PROTEIN-LIKE"/>
    <property type="match status" value="1"/>
</dbReference>
<protein>
    <recommendedName>
        <fullName evidence="5">Pentacotripeptide-repeat region of PRORP domain-containing protein</fullName>
    </recommendedName>
</protein>
<dbReference type="Gene3D" id="1.25.40.10">
    <property type="entry name" value="Tetratricopeptide repeat domain"/>
    <property type="match status" value="3"/>
</dbReference>
<dbReference type="AlphaFoldDB" id="A0A9P8CUZ2"/>
<dbReference type="PANTHER" id="PTHR47939:SF5">
    <property type="entry name" value="PENTACOTRIPEPTIDE-REPEAT REGION OF PRORP DOMAIN-CONTAINING PROTEIN"/>
    <property type="match status" value="1"/>
</dbReference>
<feature type="repeat" description="PPR" evidence="1">
    <location>
        <begin position="584"/>
        <end position="618"/>
    </location>
</feature>
<dbReference type="InterPro" id="IPR002885">
    <property type="entry name" value="PPR_rpt"/>
</dbReference>
<name>A0A9P8CUZ2_MORAP</name>
<accession>A0A9P8CUZ2</accession>
<dbReference type="Proteomes" id="UP000717515">
    <property type="component" value="Unassembled WGS sequence"/>
</dbReference>
<proteinExistence type="predicted"/>
<evidence type="ECO:0000256" key="1">
    <source>
        <dbReference type="PROSITE-ProRule" id="PRU00708"/>
    </source>
</evidence>
<evidence type="ECO:0008006" key="5">
    <source>
        <dbReference type="Google" id="ProtNLM"/>
    </source>
</evidence>
<dbReference type="PROSITE" id="PS51375">
    <property type="entry name" value="PPR"/>
    <property type="match status" value="3"/>
</dbReference>
<dbReference type="InterPro" id="IPR050667">
    <property type="entry name" value="PPR-containing_protein"/>
</dbReference>
<dbReference type="Pfam" id="PF01535">
    <property type="entry name" value="PPR"/>
    <property type="match status" value="1"/>
</dbReference>
<feature type="compositionally biased region" description="Basic and acidic residues" evidence="2">
    <location>
        <begin position="79"/>
        <end position="91"/>
    </location>
</feature>
<evidence type="ECO:0000313" key="3">
    <source>
        <dbReference type="EMBL" id="KAG9321323.1"/>
    </source>
</evidence>
<feature type="repeat" description="PPR" evidence="1">
    <location>
        <begin position="434"/>
        <end position="468"/>
    </location>
</feature>
<organism evidence="3 4">
    <name type="scientific">Mortierella alpina</name>
    <name type="common">Oleaginous fungus</name>
    <name type="synonym">Mortierella renispora</name>
    <dbReference type="NCBI Taxonomy" id="64518"/>
    <lineage>
        <taxon>Eukaryota</taxon>
        <taxon>Fungi</taxon>
        <taxon>Fungi incertae sedis</taxon>
        <taxon>Mucoromycota</taxon>
        <taxon>Mortierellomycotina</taxon>
        <taxon>Mortierellomycetes</taxon>
        <taxon>Mortierellales</taxon>
        <taxon>Mortierellaceae</taxon>
        <taxon>Mortierella</taxon>
    </lineage>
</organism>
<feature type="compositionally biased region" description="Polar residues" evidence="2">
    <location>
        <begin position="125"/>
        <end position="135"/>
    </location>
</feature>